<dbReference type="PANTHER" id="PTHR34070">
    <property type="entry name" value="ARMADILLO-TYPE FOLD"/>
    <property type="match status" value="1"/>
</dbReference>
<name>A0ABX1JJX5_9PSEU</name>
<accession>A0ABX1JJX5</accession>
<evidence type="ECO:0000313" key="2">
    <source>
        <dbReference type="Proteomes" id="UP000715441"/>
    </source>
</evidence>
<dbReference type="InterPro" id="IPR014825">
    <property type="entry name" value="DNA_alkylation"/>
</dbReference>
<evidence type="ECO:0000313" key="1">
    <source>
        <dbReference type="EMBL" id="NKQ58780.1"/>
    </source>
</evidence>
<dbReference type="SUPFAM" id="SSF48371">
    <property type="entry name" value="ARM repeat"/>
    <property type="match status" value="1"/>
</dbReference>
<dbReference type="EMBL" id="JAAXLS010000066">
    <property type="protein sequence ID" value="NKQ58780.1"/>
    <property type="molecule type" value="Genomic_DNA"/>
</dbReference>
<dbReference type="CDD" id="cd07064">
    <property type="entry name" value="AlkD_like_1"/>
    <property type="match status" value="1"/>
</dbReference>
<dbReference type="InterPro" id="IPR016024">
    <property type="entry name" value="ARM-type_fold"/>
</dbReference>
<dbReference type="PANTHER" id="PTHR34070:SF1">
    <property type="entry name" value="DNA ALKYLATION REPAIR PROTEIN"/>
    <property type="match status" value="1"/>
</dbReference>
<dbReference type="Gene3D" id="1.25.10.90">
    <property type="match status" value="1"/>
</dbReference>
<dbReference type="Proteomes" id="UP000715441">
    <property type="component" value="Unassembled WGS sequence"/>
</dbReference>
<proteinExistence type="predicted"/>
<gene>
    <name evidence="1" type="ORF">HFP15_38655</name>
</gene>
<reference evidence="1 2" key="1">
    <citation type="submission" date="2020-04" db="EMBL/GenBank/DDBJ databases">
        <title>Novel species.</title>
        <authorList>
            <person name="Teo W.F.A."/>
            <person name="Lipun K."/>
            <person name="Srisuk N."/>
            <person name="Duangmal K."/>
        </authorList>
    </citation>
    <scope>NUCLEOTIDE SEQUENCE [LARGE SCALE GENOMIC DNA]</scope>
    <source>
        <strain evidence="1 2">K13G38</strain>
    </source>
</reference>
<comment type="caution">
    <text evidence="1">The sequence shown here is derived from an EMBL/GenBank/DDBJ whole genome shotgun (WGS) entry which is preliminary data.</text>
</comment>
<sequence>MEIVDELVTAVRSGLREVGDPAKAPDMRRYMKSEMPFHGVPKPVREKLTRRLFAEFPLPDKASFVVAAQKLWREAAFREERYVAIDLTGYHAYRMWQGRDLLPVYEEFVVTGAWWDYVDEVASRRIGPLLRADPAAIGPVMRRWATDDDHWRRRTAIICQLMSREETDLDLLTYAIEASITETDFFLRKGIGWALRQYARVDAAWVARFVDTHAELSPLSVREALKHIR</sequence>
<keyword evidence="2" id="KW-1185">Reference proteome</keyword>
<organism evidence="1 2">
    <name type="scientific">Amycolatopsis acididurans</name>
    <dbReference type="NCBI Taxonomy" id="2724524"/>
    <lineage>
        <taxon>Bacteria</taxon>
        <taxon>Bacillati</taxon>
        <taxon>Actinomycetota</taxon>
        <taxon>Actinomycetes</taxon>
        <taxon>Pseudonocardiales</taxon>
        <taxon>Pseudonocardiaceae</taxon>
        <taxon>Amycolatopsis</taxon>
    </lineage>
</organism>
<dbReference type="RefSeq" id="WP_168522941.1">
    <property type="nucleotide sequence ID" value="NZ_JAAXLS010000066.1"/>
</dbReference>
<dbReference type="Pfam" id="PF08713">
    <property type="entry name" value="DNA_alkylation"/>
    <property type="match status" value="1"/>
</dbReference>
<protein>
    <submittedName>
        <fullName evidence="1">DNA alkylation repair protein</fullName>
    </submittedName>
</protein>